<feature type="region of interest" description="Disordered" evidence="2">
    <location>
        <begin position="176"/>
        <end position="203"/>
    </location>
</feature>
<dbReference type="OMA" id="SHNNQPG"/>
<gene>
    <name evidence="4" type="ORF">RchiOBHm_Chr1g0352561</name>
</gene>
<dbReference type="PROSITE" id="PS50330">
    <property type="entry name" value="UIM"/>
    <property type="match status" value="1"/>
</dbReference>
<dbReference type="OrthoDB" id="1920064at2759"/>
<dbReference type="Gene3D" id="3.10.20.90">
    <property type="entry name" value="Phosphatidylinositol 3-kinase Catalytic Subunit, Chain A, domain 1"/>
    <property type="match status" value="1"/>
</dbReference>
<proteinExistence type="predicted"/>
<dbReference type="Pfam" id="PF00789">
    <property type="entry name" value="UBX"/>
    <property type="match status" value="1"/>
</dbReference>
<dbReference type="SUPFAM" id="SSF46934">
    <property type="entry name" value="UBA-like"/>
    <property type="match status" value="1"/>
</dbReference>
<evidence type="ECO:0000259" key="3">
    <source>
        <dbReference type="PROSITE" id="PS50033"/>
    </source>
</evidence>
<comment type="caution">
    <text evidence="4">The sequence shown here is derived from an EMBL/GenBank/DDBJ whole genome shotgun (WGS) entry which is preliminary data.</text>
</comment>
<feature type="domain" description="UBX" evidence="3">
    <location>
        <begin position="395"/>
        <end position="473"/>
    </location>
</feature>
<accession>A0A2P6SGK6</accession>
<dbReference type="InterPro" id="IPR009060">
    <property type="entry name" value="UBA-like_sf"/>
</dbReference>
<feature type="compositionally biased region" description="Polar residues" evidence="2">
    <location>
        <begin position="183"/>
        <end position="194"/>
    </location>
</feature>
<dbReference type="EMBL" id="PDCK01000039">
    <property type="protein sequence ID" value="PRQ57824.1"/>
    <property type="molecule type" value="Genomic_DNA"/>
</dbReference>
<reference evidence="4 5" key="1">
    <citation type="journal article" date="2018" name="Nat. Genet.">
        <title>The Rosa genome provides new insights in the design of modern roses.</title>
        <authorList>
            <person name="Bendahmane M."/>
        </authorList>
    </citation>
    <scope>NUCLEOTIDE SEQUENCE [LARGE SCALE GENOMIC DNA]</scope>
    <source>
        <strain evidence="5">cv. Old Blush</strain>
    </source>
</reference>
<dbReference type="PROSITE" id="PS50033">
    <property type="entry name" value="UBX"/>
    <property type="match status" value="1"/>
</dbReference>
<dbReference type="InterPro" id="IPR029071">
    <property type="entry name" value="Ubiquitin-like_domsf"/>
</dbReference>
<sequence>MPRPTEDMIQTYVSLTGASHSLALLKLEEHGGDLNEAVNAHFREGDVHSTSPSSTAPPQYNFPQMSNQNQVAPQQGLLPLLSVARSFKPSLLLDRSYSRDLYNRIGSALTGRAPSPSHPGEVTGVPVGFNAGNEQPYLSGQRPTIPDVARTDLDASRYGNDVEEEMIQAAIEASKREAEMGSPNVQNSTPNVSPGNGLPVEKIPEENSDFDRAVSLSLKTAEQEKAIREMQLNNRNQDPGVYSTWKQGRSSQQNGAEVVEQQLVSEESKRDGGSHLQQGKLATHSDELGSLSPKELDEAIMLETALFGKFPYTPNNQPIHGSSSSSLSARQLLREQQDDEYLASLLADKEKEMNAVHEAATCQLKGDVNKRIEPMEFERRLDAKSASLPCEPAPDDENAVTLLVRMPNGSRLSRRFRKSDKLQLLFDFIDVGRVVEPGTYRVVRSYPRHAFTANNSLLTLRELGLTNKQEALFLELI</sequence>
<dbReference type="Proteomes" id="UP000238479">
    <property type="component" value="Chromosome 1"/>
</dbReference>
<evidence type="ECO:0000256" key="1">
    <source>
        <dbReference type="ARBA" id="ARBA00022786"/>
    </source>
</evidence>
<feature type="compositionally biased region" description="Polar residues" evidence="2">
    <location>
        <begin position="244"/>
        <end position="255"/>
    </location>
</feature>
<feature type="region of interest" description="Disordered" evidence="2">
    <location>
        <begin position="45"/>
        <end position="66"/>
    </location>
</feature>
<dbReference type="SMART" id="SM00166">
    <property type="entry name" value="UBX"/>
    <property type="match status" value="1"/>
</dbReference>
<evidence type="ECO:0000313" key="5">
    <source>
        <dbReference type="Proteomes" id="UP000238479"/>
    </source>
</evidence>
<protein>
    <submittedName>
        <fullName evidence="4">Putative UBX domain-containing protein 2/7</fullName>
    </submittedName>
</protein>
<dbReference type="InterPro" id="IPR001012">
    <property type="entry name" value="UBX_dom"/>
</dbReference>
<evidence type="ECO:0000256" key="2">
    <source>
        <dbReference type="SAM" id="MobiDB-lite"/>
    </source>
</evidence>
<keyword evidence="1" id="KW-0833">Ubl conjugation pathway</keyword>
<dbReference type="PANTHER" id="PTHR23322:SF55">
    <property type="entry name" value="PLANT UBX DOMAIN-CONTAINING PROTEIN 9"/>
    <property type="match status" value="1"/>
</dbReference>
<dbReference type="SUPFAM" id="SSF54236">
    <property type="entry name" value="Ubiquitin-like"/>
    <property type="match status" value="1"/>
</dbReference>
<organism evidence="4 5">
    <name type="scientific">Rosa chinensis</name>
    <name type="common">China rose</name>
    <dbReference type="NCBI Taxonomy" id="74649"/>
    <lineage>
        <taxon>Eukaryota</taxon>
        <taxon>Viridiplantae</taxon>
        <taxon>Streptophyta</taxon>
        <taxon>Embryophyta</taxon>
        <taxon>Tracheophyta</taxon>
        <taxon>Spermatophyta</taxon>
        <taxon>Magnoliopsida</taxon>
        <taxon>eudicotyledons</taxon>
        <taxon>Gunneridae</taxon>
        <taxon>Pentapetalae</taxon>
        <taxon>rosids</taxon>
        <taxon>fabids</taxon>
        <taxon>Rosales</taxon>
        <taxon>Rosaceae</taxon>
        <taxon>Rosoideae</taxon>
        <taxon>Rosoideae incertae sedis</taxon>
        <taxon>Rosa</taxon>
    </lineage>
</organism>
<dbReference type="InterPro" id="IPR050730">
    <property type="entry name" value="UBX_domain-protein"/>
</dbReference>
<name>A0A2P6SGK6_ROSCH</name>
<feature type="region of interest" description="Disordered" evidence="2">
    <location>
        <begin position="229"/>
        <end position="290"/>
    </location>
</feature>
<keyword evidence="5" id="KW-1185">Reference proteome</keyword>
<dbReference type="SMART" id="SM00726">
    <property type="entry name" value="UIM"/>
    <property type="match status" value="2"/>
</dbReference>
<dbReference type="STRING" id="74649.A0A2P6SGK6"/>
<dbReference type="CDD" id="cd01767">
    <property type="entry name" value="UBX"/>
    <property type="match status" value="1"/>
</dbReference>
<dbReference type="GO" id="GO:0043130">
    <property type="term" value="F:ubiquitin binding"/>
    <property type="evidence" value="ECO:0007669"/>
    <property type="project" value="TreeGrafter"/>
</dbReference>
<dbReference type="Pfam" id="PF14555">
    <property type="entry name" value="UBA_4"/>
    <property type="match status" value="1"/>
</dbReference>
<dbReference type="AlphaFoldDB" id="A0A2P6SGK6"/>
<dbReference type="PANTHER" id="PTHR23322">
    <property type="entry name" value="FAS-ASSOCIATED PROTEIN"/>
    <property type="match status" value="1"/>
</dbReference>
<dbReference type="InterPro" id="IPR003903">
    <property type="entry name" value="UIM_dom"/>
</dbReference>
<dbReference type="Gramene" id="PRQ57824">
    <property type="protein sequence ID" value="PRQ57824"/>
    <property type="gene ID" value="RchiOBHm_Chr1g0352561"/>
</dbReference>
<evidence type="ECO:0000313" key="4">
    <source>
        <dbReference type="EMBL" id="PRQ57824.1"/>
    </source>
</evidence>
<dbReference type="CDD" id="cd14351">
    <property type="entry name" value="UBA_Ubx1_like"/>
    <property type="match status" value="1"/>
</dbReference>
<feature type="compositionally biased region" description="Polar residues" evidence="2">
    <location>
        <begin position="48"/>
        <end position="66"/>
    </location>
</feature>